<dbReference type="Proteomes" id="UP000677228">
    <property type="component" value="Unassembled WGS sequence"/>
</dbReference>
<evidence type="ECO:0000259" key="2">
    <source>
        <dbReference type="SMART" id="SM00939"/>
    </source>
</evidence>
<dbReference type="SUPFAM" id="SSF53474">
    <property type="entry name" value="alpha/beta-Hydrolases"/>
    <property type="match status" value="1"/>
</dbReference>
<sequence>MTSASRFHVSNSRLIADENDIPTFVTMRVQLRDRVELAVDYLPVSNTGRFPAIVELTPYGRGPTGVSFRYEGAYWHELGYVFVVADCRGTGDSGGEMAFFAREGKDGYDLVEWIARQPWSDGRVGMRGFSYAGSNQWYVAREKPPHLSCITPSSTVGRPMEDIPYYNGAFALSWAGYGVNIARPPPIEAHNDPTTWLTHHPLRTLDVYAAGRELSLFRTFLDHPIYDSFWRMIDFTPADFSNITIPSLAFSGWFDSTLFGTIWHFQEARRYAARSTDHFLIIGPYTHLNTAGGGYNFMTGEPIKMVGDLGVPDNALLPGLNMTRAFFDWCLKDGPRPNWKPTRIFVTGSDRWMTSDSFPPPEAHERSLFLTSRGKANGVGGDGRLQWQSSTTTATDSYRYDPVSPVRSDLGVKSTDLPIDINYLLDRDDVLVYTTEPLDKSLTVIGDVVFELIVSSTAPDTDFVIEFMDVLPDGRSIKLGSKAAAQLRARYRNGLDREMLMSPDLTYVVSIDMHAIGHTFLPGNRIRLAVTSSFFPWISANPNTGGPIATDTQPPIVANQTIYHAHNQPSRIRMMVIDNPVFDSSLGTSLIITNVSIKSLIFPMLLAKTLLFTIFVEN</sequence>
<gene>
    <name evidence="3" type="ORF">OVA965_LOCUS27221</name>
    <name evidence="4" type="ORF">TMI583_LOCUS27964</name>
</gene>
<dbReference type="EMBL" id="CAJNOK010017868">
    <property type="protein sequence ID" value="CAF1271846.1"/>
    <property type="molecule type" value="Genomic_DNA"/>
</dbReference>
<dbReference type="Pfam" id="PF08530">
    <property type="entry name" value="PepX_C"/>
    <property type="match status" value="1"/>
</dbReference>
<dbReference type="NCBIfam" id="TIGR00976">
    <property type="entry name" value="CocE_NonD"/>
    <property type="match status" value="1"/>
</dbReference>
<dbReference type="PANTHER" id="PTHR43056">
    <property type="entry name" value="PEPTIDASE S9 PROLYL OLIGOPEPTIDASE"/>
    <property type="match status" value="1"/>
</dbReference>
<dbReference type="EMBL" id="CAJOBA010039425">
    <property type="protein sequence ID" value="CAF4077249.1"/>
    <property type="molecule type" value="Genomic_DNA"/>
</dbReference>
<dbReference type="InterPro" id="IPR050585">
    <property type="entry name" value="Xaa-Pro_dipeptidyl-ppase/CocE"/>
</dbReference>
<dbReference type="SUPFAM" id="SSF49785">
    <property type="entry name" value="Galactose-binding domain-like"/>
    <property type="match status" value="1"/>
</dbReference>
<dbReference type="Gene3D" id="2.60.120.260">
    <property type="entry name" value="Galactose-binding domain-like"/>
    <property type="match status" value="1"/>
</dbReference>
<evidence type="ECO:0000313" key="4">
    <source>
        <dbReference type="EMBL" id="CAF4077249.1"/>
    </source>
</evidence>
<dbReference type="Proteomes" id="UP000682733">
    <property type="component" value="Unassembled WGS sequence"/>
</dbReference>
<reference evidence="4" key="1">
    <citation type="submission" date="2021-02" db="EMBL/GenBank/DDBJ databases">
        <authorList>
            <person name="Nowell W R."/>
        </authorList>
    </citation>
    <scope>NUCLEOTIDE SEQUENCE</scope>
</reference>
<dbReference type="InterPro" id="IPR013736">
    <property type="entry name" value="Xaa-Pro_dipept_C"/>
</dbReference>
<dbReference type="InterPro" id="IPR000383">
    <property type="entry name" value="Xaa-Pro-like_dom"/>
</dbReference>
<dbReference type="InterPro" id="IPR008979">
    <property type="entry name" value="Galactose-bd-like_sf"/>
</dbReference>
<organism evidence="4 5">
    <name type="scientific">Didymodactylos carnosus</name>
    <dbReference type="NCBI Taxonomy" id="1234261"/>
    <lineage>
        <taxon>Eukaryota</taxon>
        <taxon>Metazoa</taxon>
        <taxon>Spiralia</taxon>
        <taxon>Gnathifera</taxon>
        <taxon>Rotifera</taxon>
        <taxon>Eurotatoria</taxon>
        <taxon>Bdelloidea</taxon>
        <taxon>Philodinida</taxon>
        <taxon>Philodinidae</taxon>
        <taxon>Didymodactylos</taxon>
    </lineage>
</organism>
<evidence type="ECO:0000313" key="3">
    <source>
        <dbReference type="EMBL" id="CAF1271846.1"/>
    </source>
</evidence>
<dbReference type="Pfam" id="PF02129">
    <property type="entry name" value="Peptidase_S15"/>
    <property type="match status" value="1"/>
</dbReference>
<comment type="caution">
    <text evidence="4">The sequence shown here is derived from an EMBL/GenBank/DDBJ whole genome shotgun (WGS) entry which is preliminary data.</text>
</comment>
<dbReference type="InterPro" id="IPR005674">
    <property type="entry name" value="CocE/Ser_esterase"/>
</dbReference>
<keyword evidence="1" id="KW-0378">Hydrolase</keyword>
<protein>
    <recommendedName>
        <fullName evidence="2">Xaa-Pro dipeptidyl-peptidase C-terminal domain-containing protein</fullName>
    </recommendedName>
</protein>
<evidence type="ECO:0000256" key="1">
    <source>
        <dbReference type="ARBA" id="ARBA00022801"/>
    </source>
</evidence>
<accession>A0A8S2PYB8</accession>
<dbReference type="SMART" id="SM00939">
    <property type="entry name" value="PepX_C"/>
    <property type="match status" value="1"/>
</dbReference>
<dbReference type="PANTHER" id="PTHR43056:SF10">
    <property type="entry name" value="COCE_NOND FAMILY, PUTATIVE (AFU_ORTHOLOGUE AFUA_7G00600)-RELATED"/>
    <property type="match status" value="1"/>
</dbReference>
<evidence type="ECO:0000313" key="5">
    <source>
        <dbReference type="Proteomes" id="UP000682733"/>
    </source>
</evidence>
<dbReference type="AlphaFoldDB" id="A0A8S2PYB8"/>
<dbReference type="GO" id="GO:0008239">
    <property type="term" value="F:dipeptidyl-peptidase activity"/>
    <property type="evidence" value="ECO:0007669"/>
    <property type="project" value="InterPro"/>
</dbReference>
<dbReference type="InterPro" id="IPR029058">
    <property type="entry name" value="AB_hydrolase_fold"/>
</dbReference>
<feature type="domain" description="Xaa-Pro dipeptidyl-peptidase C-terminal" evidence="2">
    <location>
        <begin position="324"/>
        <end position="573"/>
    </location>
</feature>
<name>A0A8S2PYB8_9BILA</name>
<dbReference type="Gene3D" id="1.10.3020.10">
    <property type="entry name" value="alpha-amino acid ester hydrolase ( Helical cap domain)"/>
    <property type="match status" value="1"/>
</dbReference>
<dbReference type="Gene3D" id="3.40.50.1820">
    <property type="entry name" value="alpha/beta hydrolase"/>
    <property type="match status" value="1"/>
</dbReference>
<proteinExistence type="predicted"/>